<dbReference type="Proteomes" id="UP000831701">
    <property type="component" value="Chromosome 16"/>
</dbReference>
<name>A0ACB8W041_9TELE</name>
<proteinExistence type="predicted"/>
<organism evidence="1 2">
    <name type="scientific">Scortum barcoo</name>
    <name type="common">barcoo grunter</name>
    <dbReference type="NCBI Taxonomy" id="214431"/>
    <lineage>
        <taxon>Eukaryota</taxon>
        <taxon>Metazoa</taxon>
        <taxon>Chordata</taxon>
        <taxon>Craniata</taxon>
        <taxon>Vertebrata</taxon>
        <taxon>Euteleostomi</taxon>
        <taxon>Actinopterygii</taxon>
        <taxon>Neopterygii</taxon>
        <taxon>Teleostei</taxon>
        <taxon>Neoteleostei</taxon>
        <taxon>Acanthomorphata</taxon>
        <taxon>Eupercaria</taxon>
        <taxon>Centrarchiformes</taxon>
        <taxon>Terapontoidei</taxon>
        <taxon>Terapontidae</taxon>
        <taxon>Scortum</taxon>
    </lineage>
</organism>
<sequence length="580" mass="62567">MKIAVIHFIILGVISGLAKGAGVLPDVQNAAEGETVMFKTTLTPPETPFSLVTWRFGERNIISFDNRGNTTGSEYEGRITLFLSTGSLQLRDVSLNDSGEYKVVINPVGDTFGDGAVRLDVYVPVSNVQATASSTEFVEFNSSVRLSCSSSGSSLSFLWMNGSSEVTASDRVQLTDGGANLTIVNVTRYDEGPFVCRVSNPVSHNDSDPIKLSISYSRIGLVFVLIPTSQPVQCCWRVTQRDTANLYPRPSQSKQVSSQRGSPRLTTMRTDDPHQHGVLSGASSNHPGLAKGAGLLPDVQNTAEGETVMFKTTATPQETPFSLVNWRFGDRTIINFDNGGNTTGSEYEGRITIFLSTGSLQLRHVSLNDGGEYKVTVFPVGGTVGDGAVRLDVYVPVSNVQATASSTEFVEFNSSVRLSCSSPGSSLSFLWMNGSSEVTASDRVQLTDGGSSLTLTIVDVTRYDEGQFVCRVSNPVSHGDSDPIKLSISYGPENVRISPSQEYHEEGSNISLSCSADSRPAAQFQWFLNGDLLPDTGPELILMNIQMSQRGNYSCQAFNSKTLRYQTSQSAAVTVLSKFN</sequence>
<gene>
    <name evidence="1" type="ORF">L3Q82_002423</name>
</gene>
<protein>
    <submittedName>
        <fullName evidence="1">Uncharacterized protein</fullName>
    </submittedName>
</protein>
<accession>A0ACB8W041</accession>
<evidence type="ECO:0000313" key="1">
    <source>
        <dbReference type="EMBL" id="KAI3360547.1"/>
    </source>
</evidence>
<evidence type="ECO:0000313" key="2">
    <source>
        <dbReference type="Proteomes" id="UP000831701"/>
    </source>
</evidence>
<reference evidence="1" key="1">
    <citation type="submission" date="2022-04" db="EMBL/GenBank/DDBJ databases">
        <title>Jade perch genome.</title>
        <authorList>
            <person name="Chao B."/>
        </authorList>
    </citation>
    <scope>NUCLEOTIDE SEQUENCE</scope>
    <source>
        <strain evidence="1">CB-2022</strain>
    </source>
</reference>
<dbReference type="EMBL" id="CM041546">
    <property type="protein sequence ID" value="KAI3360547.1"/>
    <property type="molecule type" value="Genomic_DNA"/>
</dbReference>
<comment type="caution">
    <text evidence="1">The sequence shown here is derived from an EMBL/GenBank/DDBJ whole genome shotgun (WGS) entry which is preliminary data.</text>
</comment>
<keyword evidence="2" id="KW-1185">Reference proteome</keyword>